<dbReference type="EMBL" id="AFFY01000054">
    <property type="protein sequence ID" value="EHG98878.1"/>
    <property type="molecule type" value="Genomic_DNA"/>
</dbReference>
<evidence type="ECO:0000313" key="2">
    <source>
        <dbReference type="Proteomes" id="UP000003598"/>
    </source>
</evidence>
<comment type="caution">
    <text evidence="1">The sequence shown here is derived from an EMBL/GenBank/DDBJ whole genome shotgun (WGS) entry which is preliminary data.</text>
</comment>
<dbReference type="Proteomes" id="UP000003598">
    <property type="component" value="Unassembled WGS sequence"/>
</dbReference>
<reference evidence="1 2" key="1">
    <citation type="submission" date="2011-03" db="EMBL/GenBank/DDBJ databases">
        <authorList>
            <person name="Weinstock G."/>
            <person name="Sodergren E."/>
            <person name="Clifton S."/>
            <person name="Fulton L."/>
            <person name="Fulton B."/>
            <person name="Courtney L."/>
            <person name="Fronick C."/>
            <person name="Harrison M."/>
            <person name="Strong C."/>
            <person name="Farmer C."/>
            <person name="Delahaunty K."/>
            <person name="Markovic C."/>
            <person name="Hall O."/>
            <person name="Minx P."/>
            <person name="Tomlinson C."/>
            <person name="Mitreva M."/>
            <person name="Hou S."/>
            <person name="Chen J."/>
            <person name="Wollam A."/>
            <person name="Pepin K.H."/>
            <person name="Johnson M."/>
            <person name="Bhonagiri V."/>
            <person name="Zhang X."/>
            <person name="Suruliraj S."/>
            <person name="Warren W."/>
            <person name="Chinwalla A."/>
            <person name="Mardis E.R."/>
            <person name="Wilson R.K."/>
        </authorList>
    </citation>
    <scope>NUCLEOTIDE SEQUENCE [LARGE SCALE GENOMIC DNA]</scope>
    <source>
        <strain evidence="1 2">YIT 11840</strain>
    </source>
</reference>
<proteinExistence type="predicted"/>
<sequence>MKRQDFKFFFWSYQKTCVVLQHPSGLTAIASTKSDNGILK</sequence>
<protein>
    <submittedName>
        <fullName evidence="1">Uncharacterized protein</fullName>
    </submittedName>
</protein>
<dbReference type="AlphaFoldDB" id="G5SV78"/>
<keyword evidence="2" id="KW-1185">Reference proteome</keyword>
<name>G5SV78_9BACT</name>
<evidence type="ECO:0000313" key="1">
    <source>
        <dbReference type="EMBL" id="EHG98878.1"/>
    </source>
</evidence>
<organism evidence="1 2">
    <name type="scientific">Paraprevotella clara YIT 11840</name>
    <dbReference type="NCBI Taxonomy" id="762968"/>
    <lineage>
        <taxon>Bacteria</taxon>
        <taxon>Pseudomonadati</taxon>
        <taxon>Bacteroidota</taxon>
        <taxon>Bacteroidia</taxon>
        <taxon>Bacteroidales</taxon>
        <taxon>Prevotellaceae</taxon>
        <taxon>Paraprevotella</taxon>
    </lineage>
</organism>
<dbReference type="HOGENOM" id="CLU_3293645_0_0_10"/>
<gene>
    <name evidence="1" type="ORF">HMPREF9441_03397</name>
</gene>
<dbReference type="STRING" id="762968.HMPREF9441_03397"/>
<accession>G5SV78</accession>